<comment type="caution">
    <text evidence="1">The sequence shown here is derived from an EMBL/GenBank/DDBJ whole genome shotgun (WGS) entry which is preliminary data.</text>
</comment>
<name>A0ABQ9B3F1_9ROSI</name>
<accession>A0ABQ9B3F1</accession>
<organism evidence="1 2">
    <name type="scientific">Salix suchowensis</name>
    <dbReference type="NCBI Taxonomy" id="1278906"/>
    <lineage>
        <taxon>Eukaryota</taxon>
        <taxon>Viridiplantae</taxon>
        <taxon>Streptophyta</taxon>
        <taxon>Embryophyta</taxon>
        <taxon>Tracheophyta</taxon>
        <taxon>Spermatophyta</taxon>
        <taxon>Magnoliopsida</taxon>
        <taxon>eudicotyledons</taxon>
        <taxon>Gunneridae</taxon>
        <taxon>Pentapetalae</taxon>
        <taxon>rosids</taxon>
        <taxon>fabids</taxon>
        <taxon>Malpighiales</taxon>
        <taxon>Salicaceae</taxon>
        <taxon>Saliceae</taxon>
        <taxon>Salix</taxon>
    </lineage>
</organism>
<evidence type="ECO:0000313" key="1">
    <source>
        <dbReference type="EMBL" id="KAJ6371557.1"/>
    </source>
</evidence>
<proteinExistence type="predicted"/>
<sequence length="86" mass="8577">MGAGRNVVSLRELAPAATGLFLAGACPAGLALPAPGLTPASRHERCQGLARHAAGLSPRRAPKCLRAMAPGPSAQGAGTHVFSLGR</sequence>
<keyword evidence="2" id="KW-1185">Reference proteome</keyword>
<reference evidence="1" key="1">
    <citation type="submission" date="2022-10" db="EMBL/GenBank/DDBJ databases">
        <authorList>
            <person name="Hyden B.L."/>
            <person name="Feng K."/>
            <person name="Yates T."/>
            <person name="Jawdy S."/>
            <person name="Smart L.B."/>
            <person name="Muchero W."/>
        </authorList>
    </citation>
    <scope>NUCLEOTIDE SEQUENCE</scope>
    <source>
        <tissue evidence="1">Shoot tip</tissue>
    </source>
</reference>
<dbReference type="EMBL" id="JAPFFI010000013">
    <property type="protein sequence ID" value="KAJ6371557.1"/>
    <property type="molecule type" value="Genomic_DNA"/>
</dbReference>
<reference evidence="1" key="2">
    <citation type="journal article" date="2023" name="Int. J. Mol. Sci.">
        <title>De Novo Assembly and Annotation of 11 Diverse Shrub Willow (Salix) Genomes Reveals Novel Gene Organization in Sex-Linked Regions.</title>
        <authorList>
            <person name="Hyden B."/>
            <person name="Feng K."/>
            <person name="Yates T.B."/>
            <person name="Jawdy S."/>
            <person name="Cereghino C."/>
            <person name="Smart L.B."/>
            <person name="Muchero W."/>
        </authorList>
    </citation>
    <scope>NUCLEOTIDE SEQUENCE</scope>
    <source>
        <tissue evidence="1">Shoot tip</tissue>
    </source>
</reference>
<gene>
    <name evidence="1" type="ORF">OIU77_001962</name>
</gene>
<protein>
    <submittedName>
        <fullName evidence="1">Uncharacterized protein</fullName>
    </submittedName>
</protein>
<evidence type="ECO:0000313" key="2">
    <source>
        <dbReference type="Proteomes" id="UP001141253"/>
    </source>
</evidence>
<dbReference type="PROSITE" id="PS51257">
    <property type="entry name" value="PROKAR_LIPOPROTEIN"/>
    <property type="match status" value="1"/>
</dbReference>
<dbReference type="Proteomes" id="UP001141253">
    <property type="component" value="Chromosome 17"/>
</dbReference>